<name>A0A975HKB3_9GAMM</name>
<dbReference type="Proteomes" id="UP000664904">
    <property type="component" value="Chromosome"/>
</dbReference>
<dbReference type="AlphaFoldDB" id="A0A975HKB3"/>
<protein>
    <submittedName>
        <fullName evidence="1">Uncharacterized protein</fullName>
    </submittedName>
</protein>
<keyword evidence="2" id="KW-1185">Reference proteome</keyword>
<dbReference type="RefSeq" id="WP_208842321.1">
    <property type="nucleotide sequence ID" value="NZ_CP072133.1"/>
</dbReference>
<proteinExistence type="predicted"/>
<reference evidence="1" key="1">
    <citation type="submission" date="2021-03" db="EMBL/GenBank/DDBJ databases">
        <title>Complete Genome of Pseudoalteromonas xiamenensis STKMTI.2, a new potential marine bacterium producing anti-Vibrio compounds.</title>
        <authorList>
            <person name="Handayani D.P."/>
            <person name="Isnansetyo A."/>
            <person name="Istiqomah I."/>
            <person name="Jumina J."/>
        </authorList>
    </citation>
    <scope>NUCLEOTIDE SEQUENCE</scope>
    <source>
        <strain evidence="1">STKMTI.2</strain>
    </source>
</reference>
<evidence type="ECO:0000313" key="2">
    <source>
        <dbReference type="Proteomes" id="UP000664904"/>
    </source>
</evidence>
<dbReference type="KEGG" id="pxi:J5O05_12520"/>
<sequence length="163" mass="18374">MNIKINLTNRYDYELLIYPFNNGSYPSANDAQQVAPKEGIGELVVKSGQSSIVDIPGMGQLLVQFLGEQRLESIHDRFCENPCDFDKYDQMALLRYKTTELYWRFPTSEEDAQLQLSVNDLGTICLDKVIDGEARKVSLPEFFIPPVFSAGAPEENKDESAQA</sequence>
<dbReference type="EMBL" id="CP072133">
    <property type="protein sequence ID" value="QTH70737.1"/>
    <property type="molecule type" value="Genomic_DNA"/>
</dbReference>
<gene>
    <name evidence="1" type="ORF">J5O05_12520</name>
</gene>
<organism evidence="1 2">
    <name type="scientific">Pseudoalteromonas xiamenensis</name>
    <dbReference type="NCBI Taxonomy" id="882626"/>
    <lineage>
        <taxon>Bacteria</taxon>
        <taxon>Pseudomonadati</taxon>
        <taxon>Pseudomonadota</taxon>
        <taxon>Gammaproteobacteria</taxon>
        <taxon>Alteromonadales</taxon>
        <taxon>Pseudoalteromonadaceae</taxon>
        <taxon>Pseudoalteromonas</taxon>
    </lineage>
</organism>
<accession>A0A975HKB3</accession>
<evidence type="ECO:0000313" key="1">
    <source>
        <dbReference type="EMBL" id="QTH70737.1"/>
    </source>
</evidence>